<evidence type="ECO:0000259" key="3">
    <source>
        <dbReference type="Pfam" id="PF00030"/>
    </source>
</evidence>
<dbReference type="InterPro" id="IPR011024">
    <property type="entry name" value="G_crystallin-like"/>
</dbReference>
<name>A0ABU7AFE5_9TELE</name>
<evidence type="ECO:0000256" key="2">
    <source>
        <dbReference type="ARBA" id="ARBA00022737"/>
    </source>
</evidence>
<proteinExistence type="inferred from homology"/>
<dbReference type="Gene3D" id="2.60.20.10">
    <property type="entry name" value="Crystallins"/>
    <property type="match status" value="1"/>
</dbReference>
<dbReference type="Proteomes" id="UP001345963">
    <property type="component" value="Unassembled WGS sequence"/>
</dbReference>
<reference evidence="4 5" key="1">
    <citation type="submission" date="2021-07" db="EMBL/GenBank/DDBJ databases">
        <authorList>
            <person name="Palmer J.M."/>
        </authorList>
    </citation>
    <scope>NUCLEOTIDE SEQUENCE [LARGE SCALE GENOMIC DNA]</scope>
    <source>
        <strain evidence="4 5">AT_MEX2019</strain>
        <tissue evidence="4">Muscle</tissue>
    </source>
</reference>
<dbReference type="EMBL" id="JAHUTI010012925">
    <property type="protein sequence ID" value="MED6236827.1"/>
    <property type="molecule type" value="Genomic_DNA"/>
</dbReference>
<accession>A0ABU7AFE5</accession>
<dbReference type="SUPFAM" id="SSF49695">
    <property type="entry name" value="gamma-Crystallin-like"/>
    <property type="match status" value="1"/>
</dbReference>
<dbReference type="InterPro" id="IPR001064">
    <property type="entry name" value="Beta/gamma_crystallin"/>
</dbReference>
<evidence type="ECO:0000313" key="5">
    <source>
        <dbReference type="Proteomes" id="UP001345963"/>
    </source>
</evidence>
<comment type="caution">
    <text evidence="4">The sequence shown here is derived from an EMBL/GenBank/DDBJ whole genome shotgun (WGS) entry which is preliminary data.</text>
</comment>
<organism evidence="4 5">
    <name type="scientific">Ataeniobius toweri</name>
    <dbReference type="NCBI Taxonomy" id="208326"/>
    <lineage>
        <taxon>Eukaryota</taxon>
        <taxon>Metazoa</taxon>
        <taxon>Chordata</taxon>
        <taxon>Craniata</taxon>
        <taxon>Vertebrata</taxon>
        <taxon>Euteleostomi</taxon>
        <taxon>Actinopterygii</taxon>
        <taxon>Neopterygii</taxon>
        <taxon>Teleostei</taxon>
        <taxon>Neoteleostei</taxon>
        <taxon>Acanthomorphata</taxon>
        <taxon>Ovalentaria</taxon>
        <taxon>Atherinomorphae</taxon>
        <taxon>Cyprinodontiformes</taxon>
        <taxon>Goodeidae</taxon>
        <taxon>Ataeniobius</taxon>
    </lineage>
</organism>
<feature type="domain" description="Beta/gamma crystallin 'Greek key'" evidence="3">
    <location>
        <begin position="66"/>
        <end position="103"/>
    </location>
</feature>
<evidence type="ECO:0000313" key="4">
    <source>
        <dbReference type="EMBL" id="MED6236827.1"/>
    </source>
</evidence>
<dbReference type="Pfam" id="PF00030">
    <property type="entry name" value="Crystall"/>
    <property type="match status" value="1"/>
</dbReference>
<comment type="similarity">
    <text evidence="1">Belongs to the beta/gamma-crystallin family.</text>
</comment>
<sequence>MESFQRTVNLDINHQPGENPARGLQGINPLWESGTQNSGFLLLKSPHLIAADAAQLCGSTCLSHPIVFYESQNLQGRSYNCKGDSADLFSFISRCNSVKVQGGW</sequence>
<gene>
    <name evidence="4" type="ORF">ATANTOWER_014880</name>
</gene>
<protein>
    <recommendedName>
        <fullName evidence="3">Beta/gamma crystallin 'Greek key' domain-containing protein</fullName>
    </recommendedName>
</protein>
<keyword evidence="5" id="KW-1185">Reference proteome</keyword>
<keyword evidence="2" id="KW-0677">Repeat</keyword>
<evidence type="ECO:0000256" key="1">
    <source>
        <dbReference type="ARBA" id="ARBA00009646"/>
    </source>
</evidence>